<evidence type="ECO:0000256" key="3">
    <source>
        <dbReference type="ARBA" id="ARBA00023002"/>
    </source>
</evidence>
<evidence type="ECO:0000313" key="4">
    <source>
        <dbReference type="EMBL" id="CRG92281.1"/>
    </source>
</evidence>
<protein>
    <submittedName>
        <fullName evidence="4">Uncharacterized protein</fullName>
    </submittedName>
</protein>
<accession>A0A0U1MB29</accession>
<keyword evidence="5" id="KW-1185">Reference proteome</keyword>
<dbReference type="PRINTS" id="PR00081">
    <property type="entry name" value="GDHRDH"/>
</dbReference>
<dbReference type="OMA" id="YTNGTIM"/>
<keyword evidence="3" id="KW-0560">Oxidoreductase</keyword>
<proteinExistence type="inferred from homology"/>
<evidence type="ECO:0000313" key="5">
    <source>
        <dbReference type="Proteomes" id="UP000054383"/>
    </source>
</evidence>
<dbReference type="InterPro" id="IPR052178">
    <property type="entry name" value="Sec_Metab_Biosynth_SDR"/>
</dbReference>
<dbReference type="CDD" id="cd05233">
    <property type="entry name" value="SDR_c"/>
    <property type="match status" value="1"/>
</dbReference>
<dbReference type="PANTHER" id="PTHR43618:SF18">
    <property type="entry name" value="SHORT CHAIN DEHYDROGENASE_REDUCTASE FAMILY (AFU_ORTHOLOGUE AFUA_5G12480)"/>
    <property type="match status" value="1"/>
</dbReference>
<dbReference type="GO" id="GO:0016491">
    <property type="term" value="F:oxidoreductase activity"/>
    <property type="evidence" value="ECO:0007669"/>
    <property type="project" value="UniProtKB-KW"/>
</dbReference>
<sequence length="293" mass="30883">MSSLHASSLYNVDGLVALITGGGTGNQGIGIMMAKALAENGAAKVYIAARRLEPLQAAAKEIGPQVVPIRCDVTDKDDLMQAVRTVESQVGYLNLLICNSGTTGVGDSLLQRGKPPSPQEFFAKHWAFSVQEYLRPFGVNVAGAWYTSVAFLPLLDAGNKKGNVSQSSQIIVISSTAGLSKRGDAGFAYGQSKAASIHLAKQLSTLLPQWGMRANCITPGFFPSDLVEPALKPLKNADGTLGKLGRAFPLRRLGNEEDMGGTILYLASKAGAYTNGTIMLVDGAVMHTMPSVL</sequence>
<dbReference type="EMBL" id="CVMT01000012">
    <property type="protein sequence ID" value="CRG92281.1"/>
    <property type="molecule type" value="Genomic_DNA"/>
</dbReference>
<dbReference type="InterPro" id="IPR002347">
    <property type="entry name" value="SDR_fam"/>
</dbReference>
<dbReference type="STRING" id="28573.A0A0U1MB29"/>
<dbReference type="Gene3D" id="3.40.50.720">
    <property type="entry name" value="NAD(P)-binding Rossmann-like Domain"/>
    <property type="match status" value="1"/>
</dbReference>
<dbReference type="Proteomes" id="UP000054383">
    <property type="component" value="Unassembled WGS sequence"/>
</dbReference>
<comment type="similarity">
    <text evidence="1">Belongs to the short-chain dehydrogenases/reductases (SDR) family.</text>
</comment>
<organism evidence="4 5">
    <name type="scientific">Talaromyces islandicus</name>
    <name type="common">Penicillium islandicum</name>
    <dbReference type="NCBI Taxonomy" id="28573"/>
    <lineage>
        <taxon>Eukaryota</taxon>
        <taxon>Fungi</taxon>
        <taxon>Dikarya</taxon>
        <taxon>Ascomycota</taxon>
        <taxon>Pezizomycotina</taxon>
        <taxon>Eurotiomycetes</taxon>
        <taxon>Eurotiomycetidae</taxon>
        <taxon>Eurotiales</taxon>
        <taxon>Trichocomaceae</taxon>
        <taxon>Talaromyces</taxon>
        <taxon>Talaromyces sect. Islandici</taxon>
    </lineage>
</organism>
<dbReference type="AlphaFoldDB" id="A0A0U1MB29"/>
<dbReference type="InterPro" id="IPR036291">
    <property type="entry name" value="NAD(P)-bd_dom_sf"/>
</dbReference>
<reference evidence="4 5" key="1">
    <citation type="submission" date="2015-04" db="EMBL/GenBank/DDBJ databases">
        <authorList>
            <person name="Syromyatnikov M.Y."/>
            <person name="Popov V.N."/>
        </authorList>
    </citation>
    <scope>NUCLEOTIDE SEQUENCE [LARGE SCALE GENOMIC DNA]</scope>
    <source>
        <strain evidence="4">WF-38-12</strain>
    </source>
</reference>
<keyword evidence="2" id="KW-0521">NADP</keyword>
<dbReference type="Pfam" id="PF13561">
    <property type="entry name" value="adh_short_C2"/>
    <property type="match status" value="1"/>
</dbReference>
<dbReference type="SUPFAM" id="SSF51735">
    <property type="entry name" value="NAD(P)-binding Rossmann-fold domains"/>
    <property type="match status" value="1"/>
</dbReference>
<name>A0A0U1MB29_TALIS</name>
<gene>
    <name evidence="4" type="ORF">PISL3812_09338</name>
</gene>
<evidence type="ECO:0000256" key="2">
    <source>
        <dbReference type="ARBA" id="ARBA00022857"/>
    </source>
</evidence>
<dbReference type="PANTHER" id="PTHR43618">
    <property type="entry name" value="7-ALPHA-HYDROXYSTEROID DEHYDROGENASE"/>
    <property type="match status" value="1"/>
</dbReference>
<dbReference type="OrthoDB" id="2962696at2759"/>
<evidence type="ECO:0000256" key="1">
    <source>
        <dbReference type="ARBA" id="ARBA00006484"/>
    </source>
</evidence>